<feature type="domain" description="Helicase ATP-binding" evidence="13">
    <location>
        <begin position="57"/>
        <end position="238"/>
    </location>
</feature>
<evidence type="ECO:0000259" key="14">
    <source>
        <dbReference type="PROSITE" id="PS51194"/>
    </source>
</evidence>
<evidence type="ECO:0000256" key="10">
    <source>
        <dbReference type="ARBA" id="ARBA00034808"/>
    </source>
</evidence>
<dbReference type="GO" id="GO:0016787">
    <property type="term" value="F:hydrolase activity"/>
    <property type="evidence" value="ECO:0007669"/>
    <property type="project" value="UniProtKB-KW"/>
</dbReference>
<dbReference type="Gene3D" id="3.40.50.300">
    <property type="entry name" value="P-loop containing nucleotide triphosphate hydrolases"/>
    <property type="match status" value="2"/>
</dbReference>
<dbReference type="GO" id="GO:0005524">
    <property type="term" value="F:ATP binding"/>
    <property type="evidence" value="ECO:0007669"/>
    <property type="project" value="UniProtKB-KW"/>
</dbReference>
<protein>
    <recommendedName>
        <fullName evidence="11">ATP-dependent DNA helicase RecQ</fullName>
        <ecNumber evidence="10">5.6.2.4</ecNumber>
    </recommendedName>
    <alternativeName>
        <fullName evidence="12">DNA 3'-5' helicase RecQ</fullName>
    </alternativeName>
</protein>
<dbReference type="SUPFAM" id="SSF52540">
    <property type="entry name" value="P-loop containing nucleoside triphosphate hydrolases"/>
    <property type="match status" value="1"/>
</dbReference>
<dbReference type="GO" id="GO:0046872">
    <property type="term" value="F:metal ion binding"/>
    <property type="evidence" value="ECO:0007669"/>
    <property type="project" value="UniProtKB-KW"/>
</dbReference>
<dbReference type="GO" id="GO:0009378">
    <property type="term" value="F:four-way junction helicase activity"/>
    <property type="evidence" value="ECO:0007669"/>
    <property type="project" value="TreeGrafter"/>
</dbReference>
<evidence type="ECO:0000256" key="1">
    <source>
        <dbReference type="ARBA" id="ARBA00005446"/>
    </source>
</evidence>
<keyword evidence="16" id="KW-1185">Reference proteome</keyword>
<evidence type="ECO:0000256" key="2">
    <source>
        <dbReference type="ARBA" id="ARBA00022723"/>
    </source>
</evidence>
<dbReference type="InterPro" id="IPR014001">
    <property type="entry name" value="Helicase_ATP-bd"/>
</dbReference>
<keyword evidence="5 15" id="KW-0347">Helicase</keyword>
<dbReference type="Pfam" id="PF16124">
    <property type="entry name" value="RecQ_Zn_bind"/>
    <property type="match status" value="1"/>
</dbReference>
<dbReference type="AlphaFoldDB" id="A0A6F8YSP7"/>
<comment type="similarity">
    <text evidence="1">Belongs to the helicase family. RecQ subfamily.</text>
</comment>
<name>A0A6F8YSP7_9ACTN</name>
<evidence type="ECO:0000256" key="5">
    <source>
        <dbReference type="ARBA" id="ARBA00022806"/>
    </source>
</evidence>
<dbReference type="Pfam" id="PF00270">
    <property type="entry name" value="DEAD"/>
    <property type="match status" value="1"/>
</dbReference>
<dbReference type="Proteomes" id="UP000503011">
    <property type="component" value="Chromosome"/>
</dbReference>
<dbReference type="InterPro" id="IPR001650">
    <property type="entry name" value="Helicase_C-like"/>
</dbReference>
<dbReference type="InterPro" id="IPR011545">
    <property type="entry name" value="DEAD/DEAH_box_helicase_dom"/>
</dbReference>
<evidence type="ECO:0000256" key="4">
    <source>
        <dbReference type="ARBA" id="ARBA00022801"/>
    </source>
</evidence>
<dbReference type="EC" id="5.6.2.4" evidence="10"/>
<keyword evidence="7" id="KW-0238">DNA-binding</keyword>
<organism evidence="15 16">
    <name type="scientific">Phytohabitans suffuscus</name>
    <dbReference type="NCBI Taxonomy" id="624315"/>
    <lineage>
        <taxon>Bacteria</taxon>
        <taxon>Bacillati</taxon>
        <taxon>Actinomycetota</taxon>
        <taxon>Actinomycetes</taxon>
        <taxon>Micromonosporales</taxon>
        <taxon>Micromonosporaceae</taxon>
    </lineage>
</organism>
<reference evidence="15 16" key="1">
    <citation type="submission" date="2020-03" db="EMBL/GenBank/DDBJ databases">
        <title>Whole genome shotgun sequence of Phytohabitans suffuscus NBRC 105367.</title>
        <authorList>
            <person name="Komaki H."/>
            <person name="Tamura T."/>
        </authorList>
    </citation>
    <scope>NUCLEOTIDE SEQUENCE [LARGE SCALE GENOMIC DNA]</scope>
    <source>
        <strain evidence="15 16">NBRC 105367</strain>
    </source>
</reference>
<keyword evidence="4" id="KW-0378">Hydrolase</keyword>
<evidence type="ECO:0000313" key="16">
    <source>
        <dbReference type="Proteomes" id="UP000503011"/>
    </source>
</evidence>
<dbReference type="PANTHER" id="PTHR13710:SF105">
    <property type="entry name" value="ATP-DEPENDENT DNA HELICASE Q1"/>
    <property type="match status" value="1"/>
</dbReference>
<dbReference type="SMART" id="SM00487">
    <property type="entry name" value="DEXDc"/>
    <property type="match status" value="1"/>
</dbReference>
<dbReference type="InterPro" id="IPR004589">
    <property type="entry name" value="DNA_helicase_ATP-dep_RecQ"/>
</dbReference>
<sequence length="587" mass="63377">MRGGRAGHDGGAMKLPLPLARWLPLSQRLRPLSQRLRRAARAHFGWRRLRPGQLGPMRAVLRGRDALVVLPTGGGKSAVYQVPAMMLSGPTVVISPLLALQQDQINALNDRPRQGGGRAGEAGAGAAAVRVSSAETPGQRSAALEAVRKGLARFLFITPEQLTDPARLAEVKALRPALVAVDEAHCISAWGYDFRPDYLALGHLIEGIGRPPVVALTATASPPVRDDIVERLRLRDPLVVVSGLDRPNLFLEVTHCPDEEYRWRRLLALLRESASPGQSRGTGIVYVPTRRAAEELGERLRAAGFAAAAYHGGMAAGVRERRHEDFLAGRVPVMVATSAFGMGIDKPDIRWVAHVALPDSPDSYQQEIGRAGRDGAPARALLLWRAEDVALQRFFTGGAPDETELRDLAAVLRTGALTRTALRERTGLGARKLGQLVGLLEHVGAAATVGQKLTAPRYAPEPVEAARAALAEAERQQAVQRSRTDMMRAFAESRSCRGRALLAYFGEHLAQPCGHCDNCSAGRTRPARKAERGPFPLHSTVRHAEWGVGLVLAYESDKMTVLFDDVGYKTLSVPVVRAQGLLVAETG</sequence>
<feature type="domain" description="Helicase C-terminal" evidence="14">
    <location>
        <begin position="269"/>
        <end position="416"/>
    </location>
</feature>
<keyword evidence="6" id="KW-0067">ATP-binding</keyword>
<dbReference type="EMBL" id="AP022871">
    <property type="protein sequence ID" value="BCB88958.1"/>
    <property type="molecule type" value="Genomic_DNA"/>
</dbReference>
<reference evidence="15 16" key="2">
    <citation type="submission" date="2020-03" db="EMBL/GenBank/DDBJ databases">
        <authorList>
            <person name="Ichikawa N."/>
            <person name="Kimura A."/>
            <person name="Kitahashi Y."/>
            <person name="Uohara A."/>
        </authorList>
    </citation>
    <scope>NUCLEOTIDE SEQUENCE [LARGE SCALE GENOMIC DNA]</scope>
    <source>
        <strain evidence="15 16">NBRC 105367</strain>
    </source>
</reference>
<dbReference type="GO" id="GO:0043138">
    <property type="term" value="F:3'-5' DNA helicase activity"/>
    <property type="evidence" value="ECO:0007669"/>
    <property type="project" value="UniProtKB-EC"/>
</dbReference>
<gene>
    <name evidence="15" type="primary">recQ_2</name>
    <name evidence="15" type="ORF">Psuf_062710</name>
</gene>
<dbReference type="GO" id="GO:0043590">
    <property type="term" value="C:bacterial nucleoid"/>
    <property type="evidence" value="ECO:0007669"/>
    <property type="project" value="TreeGrafter"/>
</dbReference>
<dbReference type="KEGG" id="psuu:Psuf_062710"/>
<dbReference type="GO" id="GO:0006281">
    <property type="term" value="P:DNA repair"/>
    <property type="evidence" value="ECO:0007669"/>
    <property type="project" value="TreeGrafter"/>
</dbReference>
<accession>A0A6F8YSP7</accession>
<dbReference type="SMART" id="SM00490">
    <property type="entry name" value="HELICc"/>
    <property type="match status" value="1"/>
</dbReference>
<keyword evidence="8" id="KW-0413">Isomerase</keyword>
<dbReference type="Pfam" id="PF00271">
    <property type="entry name" value="Helicase_C"/>
    <property type="match status" value="1"/>
</dbReference>
<evidence type="ECO:0000256" key="3">
    <source>
        <dbReference type="ARBA" id="ARBA00022741"/>
    </source>
</evidence>
<dbReference type="CDD" id="cd17920">
    <property type="entry name" value="DEXHc_RecQ"/>
    <property type="match status" value="1"/>
</dbReference>
<dbReference type="GO" id="GO:0030894">
    <property type="term" value="C:replisome"/>
    <property type="evidence" value="ECO:0007669"/>
    <property type="project" value="TreeGrafter"/>
</dbReference>
<dbReference type="GO" id="GO:0005737">
    <property type="term" value="C:cytoplasm"/>
    <property type="evidence" value="ECO:0007669"/>
    <property type="project" value="TreeGrafter"/>
</dbReference>
<evidence type="ECO:0000256" key="11">
    <source>
        <dbReference type="ARBA" id="ARBA00044535"/>
    </source>
</evidence>
<keyword evidence="3" id="KW-0547">Nucleotide-binding</keyword>
<dbReference type="GO" id="GO:0006310">
    <property type="term" value="P:DNA recombination"/>
    <property type="evidence" value="ECO:0007669"/>
    <property type="project" value="InterPro"/>
</dbReference>
<evidence type="ECO:0000256" key="9">
    <source>
        <dbReference type="ARBA" id="ARBA00034617"/>
    </source>
</evidence>
<evidence type="ECO:0000256" key="8">
    <source>
        <dbReference type="ARBA" id="ARBA00023235"/>
    </source>
</evidence>
<evidence type="ECO:0000256" key="6">
    <source>
        <dbReference type="ARBA" id="ARBA00022840"/>
    </source>
</evidence>
<evidence type="ECO:0000313" key="15">
    <source>
        <dbReference type="EMBL" id="BCB88958.1"/>
    </source>
</evidence>
<dbReference type="PROSITE" id="PS51194">
    <property type="entry name" value="HELICASE_CTER"/>
    <property type="match status" value="1"/>
</dbReference>
<evidence type="ECO:0000256" key="12">
    <source>
        <dbReference type="ARBA" id="ARBA00044550"/>
    </source>
</evidence>
<evidence type="ECO:0000259" key="13">
    <source>
        <dbReference type="PROSITE" id="PS51192"/>
    </source>
</evidence>
<dbReference type="InterPro" id="IPR027417">
    <property type="entry name" value="P-loop_NTPase"/>
</dbReference>
<dbReference type="NCBIfam" id="TIGR00614">
    <property type="entry name" value="recQ_fam"/>
    <property type="match status" value="1"/>
</dbReference>
<comment type="catalytic activity">
    <reaction evidence="9">
        <text>Couples ATP hydrolysis with the unwinding of duplex DNA by translocating in the 3'-5' direction.</text>
        <dbReference type="EC" id="5.6.2.4"/>
    </reaction>
</comment>
<dbReference type="PANTHER" id="PTHR13710">
    <property type="entry name" value="DNA HELICASE RECQ FAMILY MEMBER"/>
    <property type="match status" value="1"/>
</dbReference>
<evidence type="ECO:0000256" key="7">
    <source>
        <dbReference type="ARBA" id="ARBA00023125"/>
    </source>
</evidence>
<dbReference type="GO" id="GO:0003677">
    <property type="term" value="F:DNA binding"/>
    <property type="evidence" value="ECO:0007669"/>
    <property type="project" value="UniProtKB-KW"/>
</dbReference>
<keyword evidence="2" id="KW-0479">Metal-binding</keyword>
<proteinExistence type="inferred from homology"/>
<dbReference type="PROSITE" id="PS51192">
    <property type="entry name" value="HELICASE_ATP_BIND_1"/>
    <property type="match status" value="1"/>
</dbReference>
<dbReference type="InterPro" id="IPR032284">
    <property type="entry name" value="RecQ_Zn-bd"/>
</dbReference>